<evidence type="ECO:0000256" key="1">
    <source>
        <dbReference type="SAM" id="MobiDB-lite"/>
    </source>
</evidence>
<feature type="region of interest" description="Disordered" evidence="1">
    <location>
        <begin position="1"/>
        <end position="95"/>
    </location>
</feature>
<evidence type="ECO:0000313" key="3">
    <source>
        <dbReference type="Proteomes" id="UP001186944"/>
    </source>
</evidence>
<keyword evidence="3" id="KW-1185">Reference proteome</keyword>
<proteinExistence type="predicted"/>
<feature type="compositionally biased region" description="Basic and acidic residues" evidence="1">
    <location>
        <begin position="50"/>
        <end position="89"/>
    </location>
</feature>
<comment type="caution">
    <text evidence="2">The sequence shown here is derived from an EMBL/GenBank/DDBJ whole genome shotgun (WGS) entry which is preliminary data.</text>
</comment>
<gene>
    <name evidence="2" type="ORF">FSP39_024706</name>
</gene>
<dbReference type="EMBL" id="VSWD01000009">
    <property type="protein sequence ID" value="KAK3094146.1"/>
    <property type="molecule type" value="Genomic_DNA"/>
</dbReference>
<evidence type="ECO:0000313" key="2">
    <source>
        <dbReference type="EMBL" id="KAK3094146.1"/>
    </source>
</evidence>
<dbReference type="Proteomes" id="UP001186944">
    <property type="component" value="Unassembled WGS sequence"/>
</dbReference>
<name>A0AA88Y1J5_PINIB</name>
<dbReference type="AlphaFoldDB" id="A0AA88Y1J5"/>
<feature type="compositionally biased region" description="Basic residues" evidence="1">
    <location>
        <begin position="1"/>
        <end position="12"/>
    </location>
</feature>
<sequence>MDQSSHRSKTTVKNKTNSTNEKEGTKRTRRRGSVDSALLGPNKYSLHVPCQREKSSLSDTTDKRRVERRNSYSFTSKKDRELSVRDVTKSKTSSPISKSTYVTCESELKPILKSCSRTNGLRPTVSMDDALSTKSKQTQTTENKFSYRLPEDTKKTSIRKSVSFREDSVDEYSRRPRRFSSPSYQLTFSPTKTLCPEFVDPI</sequence>
<accession>A0AA88Y1J5</accession>
<organism evidence="2 3">
    <name type="scientific">Pinctada imbricata</name>
    <name type="common">Atlantic pearl-oyster</name>
    <name type="synonym">Pinctada martensii</name>
    <dbReference type="NCBI Taxonomy" id="66713"/>
    <lineage>
        <taxon>Eukaryota</taxon>
        <taxon>Metazoa</taxon>
        <taxon>Spiralia</taxon>
        <taxon>Lophotrochozoa</taxon>
        <taxon>Mollusca</taxon>
        <taxon>Bivalvia</taxon>
        <taxon>Autobranchia</taxon>
        <taxon>Pteriomorphia</taxon>
        <taxon>Pterioida</taxon>
        <taxon>Pterioidea</taxon>
        <taxon>Pteriidae</taxon>
        <taxon>Pinctada</taxon>
    </lineage>
</organism>
<protein>
    <submittedName>
        <fullName evidence="2">Uncharacterized protein</fullName>
    </submittedName>
</protein>
<reference evidence="2" key="1">
    <citation type="submission" date="2019-08" db="EMBL/GenBank/DDBJ databases">
        <title>The improved chromosome-level genome for the pearl oyster Pinctada fucata martensii using PacBio sequencing and Hi-C.</title>
        <authorList>
            <person name="Zheng Z."/>
        </authorList>
    </citation>
    <scope>NUCLEOTIDE SEQUENCE</scope>
    <source>
        <strain evidence="2">ZZ-2019</strain>
        <tissue evidence="2">Adductor muscle</tissue>
    </source>
</reference>